<evidence type="ECO:0000256" key="6">
    <source>
        <dbReference type="ARBA" id="ARBA00023125"/>
    </source>
</evidence>
<dbReference type="PANTHER" id="PTHR13604">
    <property type="entry name" value="DC12-RELATED"/>
    <property type="match status" value="1"/>
</dbReference>
<evidence type="ECO:0000313" key="9">
    <source>
        <dbReference type="EMBL" id="CAA6822428.1"/>
    </source>
</evidence>
<evidence type="ECO:0000256" key="5">
    <source>
        <dbReference type="ARBA" id="ARBA00023124"/>
    </source>
</evidence>
<sequence>MPGRLSIFDDSTFKADIAQTLGSFKDDVQTLVPNYNIAPTIEVPILTNTMRYTTAHFGLIPSWAKGRSQMQINARCESVFEKVTFKEAYKSRRCIIMVNGYYEWVKDVRSKISVPYFIHANTGDYFAFAGVYEEWYDNALGSTILSCALLTTNPNDFIAPIHDRMPVILAKEDWDTWLDAKSDYTTLNTLYTPYPSDKMQMHEVSQEVNSVKNNGKSCIEEASLQTPRQASLFE</sequence>
<evidence type="ECO:0000256" key="2">
    <source>
        <dbReference type="ARBA" id="ARBA00022670"/>
    </source>
</evidence>
<reference evidence="9" key="1">
    <citation type="submission" date="2020-01" db="EMBL/GenBank/DDBJ databases">
        <authorList>
            <person name="Meier V. D."/>
            <person name="Meier V D."/>
        </authorList>
    </citation>
    <scope>NUCLEOTIDE SEQUENCE</scope>
    <source>
        <strain evidence="9">HLG_WM_MAG_01</strain>
    </source>
</reference>
<keyword evidence="6" id="KW-0238">DNA-binding</keyword>
<keyword evidence="4 8" id="KW-0378">Hydrolase</keyword>
<comment type="similarity">
    <text evidence="1 8">Belongs to the SOS response-associated peptidase family.</text>
</comment>
<accession>A0A6S6U2I3</accession>
<dbReference type="Pfam" id="PF02586">
    <property type="entry name" value="SRAP"/>
    <property type="match status" value="1"/>
</dbReference>
<dbReference type="InterPro" id="IPR036590">
    <property type="entry name" value="SRAP-like"/>
</dbReference>
<keyword evidence="2 8" id="KW-0645">Protease</keyword>
<keyword evidence="7" id="KW-0456">Lyase</keyword>
<dbReference type="GO" id="GO:0008233">
    <property type="term" value="F:peptidase activity"/>
    <property type="evidence" value="ECO:0007669"/>
    <property type="project" value="UniProtKB-KW"/>
</dbReference>
<dbReference type="GO" id="GO:0006508">
    <property type="term" value="P:proteolysis"/>
    <property type="evidence" value="ECO:0007669"/>
    <property type="project" value="UniProtKB-KW"/>
</dbReference>
<evidence type="ECO:0000256" key="1">
    <source>
        <dbReference type="ARBA" id="ARBA00008136"/>
    </source>
</evidence>
<dbReference type="EC" id="3.4.-.-" evidence="8"/>
<dbReference type="Gene3D" id="3.90.1680.10">
    <property type="entry name" value="SOS response associated peptidase-like"/>
    <property type="match status" value="1"/>
</dbReference>
<evidence type="ECO:0000256" key="8">
    <source>
        <dbReference type="RuleBase" id="RU364100"/>
    </source>
</evidence>
<dbReference type="GO" id="GO:0003697">
    <property type="term" value="F:single-stranded DNA binding"/>
    <property type="evidence" value="ECO:0007669"/>
    <property type="project" value="InterPro"/>
</dbReference>
<proteinExistence type="inferred from homology"/>
<organism evidence="9">
    <name type="scientific">uncultured Sulfurovum sp</name>
    <dbReference type="NCBI Taxonomy" id="269237"/>
    <lineage>
        <taxon>Bacteria</taxon>
        <taxon>Pseudomonadati</taxon>
        <taxon>Campylobacterota</taxon>
        <taxon>Epsilonproteobacteria</taxon>
        <taxon>Campylobacterales</taxon>
        <taxon>Sulfurovaceae</taxon>
        <taxon>Sulfurovum</taxon>
        <taxon>environmental samples</taxon>
    </lineage>
</organism>
<dbReference type="PANTHER" id="PTHR13604:SF0">
    <property type="entry name" value="ABASIC SITE PROCESSING PROTEIN HMCES"/>
    <property type="match status" value="1"/>
</dbReference>
<dbReference type="AlphaFoldDB" id="A0A6S6U2I3"/>
<dbReference type="SUPFAM" id="SSF143081">
    <property type="entry name" value="BB1717-like"/>
    <property type="match status" value="1"/>
</dbReference>
<evidence type="ECO:0000256" key="3">
    <source>
        <dbReference type="ARBA" id="ARBA00022763"/>
    </source>
</evidence>
<evidence type="ECO:0000256" key="4">
    <source>
        <dbReference type="ARBA" id="ARBA00022801"/>
    </source>
</evidence>
<protein>
    <recommendedName>
        <fullName evidence="8">Abasic site processing protein</fullName>
        <ecNumber evidence="8">3.4.-.-</ecNumber>
    </recommendedName>
</protein>
<dbReference type="GO" id="GO:0106300">
    <property type="term" value="P:protein-DNA covalent cross-linking repair"/>
    <property type="evidence" value="ECO:0007669"/>
    <property type="project" value="InterPro"/>
</dbReference>
<name>A0A6S6U2I3_9BACT</name>
<gene>
    <name evidence="9" type="ORF">HELGO_WM788</name>
</gene>
<evidence type="ECO:0000256" key="7">
    <source>
        <dbReference type="ARBA" id="ARBA00023239"/>
    </source>
</evidence>
<dbReference type="InterPro" id="IPR003738">
    <property type="entry name" value="SRAP"/>
</dbReference>
<dbReference type="EMBL" id="CACVAS010000117">
    <property type="protein sequence ID" value="CAA6822428.1"/>
    <property type="molecule type" value="Genomic_DNA"/>
</dbReference>
<keyword evidence="5" id="KW-0190">Covalent protein-DNA linkage</keyword>
<dbReference type="GO" id="GO:0016829">
    <property type="term" value="F:lyase activity"/>
    <property type="evidence" value="ECO:0007669"/>
    <property type="project" value="UniProtKB-KW"/>
</dbReference>
<keyword evidence="3" id="KW-0227">DNA damage</keyword>